<accession>X1SKV8</accession>
<protein>
    <submittedName>
        <fullName evidence="1">Uncharacterized protein</fullName>
    </submittedName>
</protein>
<feature type="non-terminal residue" evidence="1">
    <location>
        <position position="104"/>
    </location>
</feature>
<gene>
    <name evidence="1" type="ORF">S12H4_14107</name>
</gene>
<dbReference type="AlphaFoldDB" id="X1SKV8"/>
<name>X1SKV8_9ZZZZ</name>
<sequence length="104" mass="11792">MVTALETKERVEAQPITLEELGKQIGIPLEVRPWRESAKRKTWVAKVLITVELDSGDDVKADIERNKAENISVSEVISKRREVVYECPLEFHHGVKAPEVRNGT</sequence>
<proteinExistence type="predicted"/>
<comment type="caution">
    <text evidence="1">The sequence shown here is derived from an EMBL/GenBank/DDBJ whole genome shotgun (WGS) entry which is preliminary data.</text>
</comment>
<dbReference type="EMBL" id="BARW01006717">
    <property type="protein sequence ID" value="GAI79806.1"/>
    <property type="molecule type" value="Genomic_DNA"/>
</dbReference>
<reference evidence="1" key="1">
    <citation type="journal article" date="2014" name="Front. Microbiol.">
        <title>High frequency of phylogenetically diverse reductive dehalogenase-homologous genes in deep subseafloor sedimentary metagenomes.</title>
        <authorList>
            <person name="Kawai M."/>
            <person name="Futagami T."/>
            <person name="Toyoda A."/>
            <person name="Takaki Y."/>
            <person name="Nishi S."/>
            <person name="Hori S."/>
            <person name="Arai W."/>
            <person name="Tsubouchi T."/>
            <person name="Morono Y."/>
            <person name="Uchiyama I."/>
            <person name="Ito T."/>
            <person name="Fujiyama A."/>
            <person name="Inagaki F."/>
            <person name="Takami H."/>
        </authorList>
    </citation>
    <scope>NUCLEOTIDE SEQUENCE</scope>
    <source>
        <strain evidence="1">Expedition CK06-06</strain>
    </source>
</reference>
<evidence type="ECO:0000313" key="1">
    <source>
        <dbReference type="EMBL" id="GAI79806.1"/>
    </source>
</evidence>
<organism evidence="1">
    <name type="scientific">marine sediment metagenome</name>
    <dbReference type="NCBI Taxonomy" id="412755"/>
    <lineage>
        <taxon>unclassified sequences</taxon>
        <taxon>metagenomes</taxon>
        <taxon>ecological metagenomes</taxon>
    </lineage>
</organism>